<feature type="chain" id="PRO_5035288438" evidence="2">
    <location>
        <begin position="21"/>
        <end position="119"/>
    </location>
</feature>
<dbReference type="Proteomes" id="UP000708208">
    <property type="component" value="Unassembled WGS sequence"/>
</dbReference>
<feature type="compositionally biased region" description="Low complexity" evidence="1">
    <location>
        <begin position="50"/>
        <end position="108"/>
    </location>
</feature>
<sequence>MKLILAFCLVVGFVIDEAYQCPPVGYSGSTKNPAVYYYCQLTRPPNTYMIPSTSTSSSTSTTPSSPSTSTTTTTSSTPSTTPTTTSITASTTSTTTSTTPSTTTATTTQDPNIPGNLGG</sequence>
<feature type="signal peptide" evidence="2">
    <location>
        <begin position="1"/>
        <end position="20"/>
    </location>
</feature>
<protein>
    <submittedName>
        <fullName evidence="3">Uncharacterized protein</fullName>
    </submittedName>
</protein>
<evidence type="ECO:0000256" key="1">
    <source>
        <dbReference type="SAM" id="MobiDB-lite"/>
    </source>
</evidence>
<keyword evidence="2" id="KW-0732">Signal</keyword>
<reference evidence="3" key="1">
    <citation type="submission" date="2021-06" db="EMBL/GenBank/DDBJ databases">
        <authorList>
            <person name="Hodson N. C."/>
            <person name="Mongue J. A."/>
            <person name="Jaron S. K."/>
        </authorList>
    </citation>
    <scope>NUCLEOTIDE SEQUENCE</scope>
</reference>
<organism evidence="3 4">
    <name type="scientific">Allacma fusca</name>
    <dbReference type="NCBI Taxonomy" id="39272"/>
    <lineage>
        <taxon>Eukaryota</taxon>
        <taxon>Metazoa</taxon>
        <taxon>Ecdysozoa</taxon>
        <taxon>Arthropoda</taxon>
        <taxon>Hexapoda</taxon>
        <taxon>Collembola</taxon>
        <taxon>Symphypleona</taxon>
        <taxon>Sminthuridae</taxon>
        <taxon>Allacma</taxon>
    </lineage>
</organism>
<proteinExistence type="predicted"/>
<gene>
    <name evidence="3" type="ORF">AFUS01_LOCUS7135</name>
</gene>
<evidence type="ECO:0000256" key="2">
    <source>
        <dbReference type="SAM" id="SignalP"/>
    </source>
</evidence>
<comment type="caution">
    <text evidence="3">The sequence shown here is derived from an EMBL/GenBank/DDBJ whole genome shotgun (WGS) entry which is preliminary data.</text>
</comment>
<evidence type="ECO:0000313" key="4">
    <source>
        <dbReference type="Proteomes" id="UP000708208"/>
    </source>
</evidence>
<dbReference type="EMBL" id="CAJVCH010047929">
    <property type="protein sequence ID" value="CAG7717694.1"/>
    <property type="molecule type" value="Genomic_DNA"/>
</dbReference>
<keyword evidence="4" id="KW-1185">Reference proteome</keyword>
<feature type="region of interest" description="Disordered" evidence="1">
    <location>
        <begin position="49"/>
        <end position="119"/>
    </location>
</feature>
<accession>A0A8J2NX50</accession>
<dbReference type="AlphaFoldDB" id="A0A8J2NX50"/>
<name>A0A8J2NX50_9HEXA</name>
<evidence type="ECO:0000313" key="3">
    <source>
        <dbReference type="EMBL" id="CAG7717694.1"/>
    </source>
</evidence>